<dbReference type="OrthoDB" id="63123at2"/>
<dbReference type="PANTHER" id="PTHR30419">
    <property type="entry name" value="HTH-TYPE TRANSCRIPTIONAL REGULATOR YBHD"/>
    <property type="match status" value="1"/>
</dbReference>
<keyword evidence="3 6" id="KW-0238">DNA-binding</keyword>
<keyword evidence="7" id="KW-1185">Reference proteome</keyword>
<organism evidence="6 7">
    <name type="scientific">Lachnospira pectinoschiza</name>
    <dbReference type="NCBI Taxonomy" id="28052"/>
    <lineage>
        <taxon>Bacteria</taxon>
        <taxon>Bacillati</taxon>
        <taxon>Bacillota</taxon>
        <taxon>Clostridia</taxon>
        <taxon>Lachnospirales</taxon>
        <taxon>Lachnospiraceae</taxon>
        <taxon>Lachnospira</taxon>
    </lineage>
</organism>
<gene>
    <name evidence="6" type="ORF">SAMN05216544_0793</name>
</gene>
<evidence type="ECO:0000256" key="4">
    <source>
        <dbReference type="ARBA" id="ARBA00023163"/>
    </source>
</evidence>
<dbReference type="PRINTS" id="PR00039">
    <property type="entry name" value="HTHLYSR"/>
</dbReference>
<dbReference type="SUPFAM" id="SSF53850">
    <property type="entry name" value="Periplasmic binding protein-like II"/>
    <property type="match status" value="1"/>
</dbReference>
<dbReference type="PANTHER" id="PTHR30419:SF28">
    <property type="entry name" value="HTH-TYPE TRANSCRIPTIONAL REGULATOR BSDA"/>
    <property type="match status" value="1"/>
</dbReference>
<dbReference type="Gene3D" id="1.10.10.10">
    <property type="entry name" value="Winged helix-like DNA-binding domain superfamily/Winged helix DNA-binding domain"/>
    <property type="match status" value="1"/>
</dbReference>
<dbReference type="InterPro" id="IPR005119">
    <property type="entry name" value="LysR_subst-bd"/>
</dbReference>
<accession>A0A1G9UK09</accession>
<dbReference type="Pfam" id="PF03466">
    <property type="entry name" value="LysR_substrate"/>
    <property type="match status" value="1"/>
</dbReference>
<dbReference type="GO" id="GO:0003700">
    <property type="term" value="F:DNA-binding transcription factor activity"/>
    <property type="evidence" value="ECO:0007669"/>
    <property type="project" value="InterPro"/>
</dbReference>
<protein>
    <submittedName>
        <fullName evidence="6">DNA-binding transcriptional regulator, LysR family</fullName>
    </submittedName>
</protein>
<dbReference type="PROSITE" id="PS50931">
    <property type="entry name" value="HTH_LYSR"/>
    <property type="match status" value="1"/>
</dbReference>
<dbReference type="InterPro" id="IPR000847">
    <property type="entry name" value="LysR_HTH_N"/>
</dbReference>
<keyword evidence="4" id="KW-0804">Transcription</keyword>
<dbReference type="CDD" id="cd05466">
    <property type="entry name" value="PBP2_LTTR_substrate"/>
    <property type="match status" value="1"/>
</dbReference>
<evidence type="ECO:0000256" key="3">
    <source>
        <dbReference type="ARBA" id="ARBA00023125"/>
    </source>
</evidence>
<dbReference type="InterPro" id="IPR036388">
    <property type="entry name" value="WH-like_DNA-bd_sf"/>
</dbReference>
<evidence type="ECO:0000313" key="7">
    <source>
        <dbReference type="Proteomes" id="UP000187651"/>
    </source>
</evidence>
<dbReference type="Proteomes" id="UP000187651">
    <property type="component" value="Unassembled WGS sequence"/>
</dbReference>
<dbReference type="InterPro" id="IPR036390">
    <property type="entry name" value="WH_DNA-bd_sf"/>
</dbReference>
<dbReference type="EMBL" id="FNHZ01000001">
    <property type="protein sequence ID" value="SDM60193.1"/>
    <property type="molecule type" value="Genomic_DNA"/>
</dbReference>
<name>A0A1G9UK09_9FIRM</name>
<dbReference type="SUPFAM" id="SSF46785">
    <property type="entry name" value="Winged helix' DNA-binding domain"/>
    <property type="match status" value="1"/>
</dbReference>
<comment type="similarity">
    <text evidence="1">Belongs to the LysR transcriptional regulatory family.</text>
</comment>
<dbReference type="AlphaFoldDB" id="A0A1G9UK09"/>
<evidence type="ECO:0000256" key="2">
    <source>
        <dbReference type="ARBA" id="ARBA00023015"/>
    </source>
</evidence>
<proteinExistence type="inferred from homology"/>
<dbReference type="RefSeq" id="WP_074521000.1">
    <property type="nucleotide sequence ID" value="NZ_FNHZ01000001.1"/>
</dbReference>
<reference evidence="7" key="1">
    <citation type="submission" date="2016-10" db="EMBL/GenBank/DDBJ databases">
        <authorList>
            <person name="Varghese N."/>
            <person name="Submissions S."/>
        </authorList>
    </citation>
    <scope>NUCLEOTIDE SEQUENCE [LARGE SCALE GENOMIC DNA]</scope>
    <source>
        <strain evidence="7">M83</strain>
    </source>
</reference>
<feature type="domain" description="HTH lysR-type" evidence="5">
    <location>
        <begin position="1"/>
        <end position="56"/>
    </location>
</feature>
<keyword evidence="2" id="KW-0805">Transcription regulation</keyword>
<dbReference type="GO" id="GO:0005829">
    <property type="term" value="C:cytosol"/>
    <property type="evidence" value="ECO:0007669"/>
    <property type="project" value="TreeGrafter"/>
</dbReference>
<evidence type="ECO:0000313" key="6">
    <source>
        <dbReference type="EMBL" id="SDM60193.1"/>
    </source>
</evidence>
<dbReference type="InterPro" id="IPR050950">
    <property type="entry name" value="HTH-type_LysR_regulators"/>
</dbReference>
<dbReference type="Gene3D" id="3.40.190.290">
    <property type="match status" value="1"/>
</dbReference>
<dbReference type="GO" id="GO:0003677">
    <property type="term" value="F:DNA binding"/>
    <property type="evidence" value="ECO:0007669"/>
    <property type="project" value="UniProtKB-KW"/>
</dbReference>
<dbReference type="Pfam" id="PF00126">
    <property type="entry name" value="HTH_1"/>
    <property type="match status" value="1"/>
</dbReference>
<evidence type="ECO:0000259" key="5">
    <source>
        <dbReference type="PROSITE" id="PS50931"/>
    </source>
</evidence>
<evidence type="ECO:0000256" key="1">
    <source>
        <dbReference type="ARBA" id="ARBA00009437"/>
    </source>
</evidence>
<sequence>MQRLQALQKIIELGSFTKAADALGFTQSSISQMIASLENELDIKLLVRSRYGVRLTLEGQELFPFIEQTINSHRAMIEKCSEIKGLETGVIRVGTISSITCHWMPGLIKGFQEMYPNVQFVFHQGDYKLIPEWIHSGTIDFGFISQDAVTDLETIPVKDGEMLVVLPTDHPLSNKKAISFKEIANEPFILLEEGNYSEPLAAFAEQELIPNIKYRIHDDYAIMTMVEAGLGISILAKLITQRTSYHIKCLPLNPPIYRHLSICYKAKENLPIASKLFIQYLIEHLDILP</sequence>